<dbReference type="AlphaFoldDB" id="G0NEQ7"/>
<proteinExistence type="predicted"/>
<dbReference type="PANTHER" id="PTHR38627">
    <property type="entry name" value="GA BINDING AND ACTIVATING AND SPK (SPK) DOMAIN CONTAINING-RELATED"/>
    <property type="match status" value="1"/>
</dbReference>
<evidence type="ECO:0000313" key="3">
    <source>
        <dbReference type="Proteomes" id="UP000008068"/>
    </source>
</evidence>
<gene>
    <name evidence="2" type="ORF">CAEBREN_08467</name>
</gene>
<name>G0NEQ7_CAEBE</name>
<evidence type="ECO:0008006" key="4">
    <source>
        <dbReference type="Google" id="ProtNLM"/>
    </source>
</evidence>
<dbReference type="HOGENOM" id="CLU_059795_0_0_1"/>
<reference evidence="3" key="1">
    <citation type="submission" date="2011-07" db="EMBL/GenBank/DDBJ databases">
        <authorList>
            <consortium name="Caenorhabditis brenneri Sequencing and Analysis Consortium"/>
            <person name="Wilson R.K."/>
        </authorList>
    </citation>
    <scope>NUCLEOTIDE SEQUENCE [LARGE SCALE GENOMIC DNA]</scope>
    <source>
        <strain evidence="3">PB2801</strain>
    </source>
</reference>
<evidence type="ECO:0000313" key="2">
    <source>
        <dbReference type="EMBL" id="EGT58931.1"/>
    </source>
</evidence>
<feature type="region of interest" description="Disordered" evidence="1">
    <location>
        <begin position="144"/>
        <end position="210"/>
    </location>
</feature>
<keyword evidence="3" id="KW-1185">Reference proteome</keyword>
<dbReference type="Proteomes" id="UP000008068">
    <property type="component" value="Unassembled WGS sequence"/>
</dbReference>
<accession>G0NEQ7</accession>
<protein>
    <recommendedName>
        <fullName evidence="4">SPK domain-containing protein</fullName>
    </recommendedName>
</protein>
<dbReference type="InterPro" id="IPR053367">
    <property type="entry name" value="G-alpha_activating_GEF"/>
</dbReference>
<dbReference type="EMBL" id="GL379873">
    <property type="protein sequence ID" value="EGT58931.1"/>
    <property type="molecule type" value="Genomic_DNA"/>
</dbReference>
<organism evidence="3">
    <name type="scientific">Caenorhabditis brenneri</name>
    <name type="common">Nematode worm</name>
    <dbReference type="NCBI Taxonomy" id="135651"/>
    <lineage>
        <taxon>Eukaryota</taxon>
        <taxon>Metazoa</taxon>
        <taxon>Ecdysozoa</taxon>
        <taxon>Nematoda</taxon>
        <taxon>Chromadorea</taxon>
        <taxon>Rhabditida</taxon>
        <taxon>Rhabditina</taxon>
        <taxon>Rhabditomorpha</taxon>
        <taxon>Rhabditoidea</taxon>
        <taxon>Rhabditidae</taxon>
        <taxon>Peloderinae</taxon>
        <taxon>Caenorhabditis</taxon>
    </lineage>
</organism>
<sequence>MEIERERLIPPRYPNDVEFAQNFEAKIWRYMEDKGIGPQDAMSLLFWNEFIEVECQTIEIKSPYLMQTHFNQNMLKHLWKREMRRDSKASLLRSMGVSVTAQQHTHIERNDRIWLVLSSNGFVKQWKTTGEDDDEDDYEERRARYNEEPHLFTPPPKRRNRNDDGSEGDEREVARDNQRHRSPISPLEGRSLLSPTVPPARKRSRADARGTIRRKSSPYTLENVKKFFQFLLHKLDSATPPTLGSSKMFAEFVASIGLSNGELWRRQWGRTLSKTAFEVDMPSADILKIYKEYRIPIGENKNIMEEKFGVLITEKDGCIIDTRNNNDSIHLHLKDETEEEWRKIKAQYDELKKTRRVKSDKISFLSKNHIFISVIPRGVNPYDSMYDTD</sequence>
<evidence type="ECO:0000256" key="1">
    <source>
        <dbReference type="SAM" id="MobiDB-lite"/>
    </source>
</evidence>
<dbReference type="PANTHER" id="PTHR38627:SF2">
    <property type="entry name" value="DOUBLE-STRAND TELOMERIC DNA-BINDING PROTEINS 1-RELATED"/>
    <property type="match status" value="1"/>
</dbReference>
<dbReference type="STRING" id="135651.G0NEQ7"/>
<dbReference type="InParanoid" id="G0NEQ7"/>